<evidence type="ECO:0008006" key="4">
    <source>
        <dbReference type="Google" id="ProtNLM"/>
    </source>
</evidence>
<accession>A0A8J3BAE1</accession>
<keyword evidence="1" id="KW-0812">Transmembrane</keyword>
<comment type="caution">
    <text evidence="2">The sequence shown here is derived from an EMBL/GenBank/DDBJ whole genome shotgun (WGS) entry which is preliminary data.</text>
</comment>
<evidence type="ECO:0000313" key="2">
    <source>
        <dbReference type="EMBL" id="GGJ99498.1"/>
    </source>
</evidence>
<name>A0A8J3BAE1_9ACTN</name>
<dbReference type="AlphaFoldDB" id="A0A8J3BAE1"/>
<organism evidence="2 3">
    <name type="scientific">Pilimelia anulata</name>
    <dbReference type="NCBI Taxonomy" id="53371"/>
    <lineage>
        <taxon>Bacteria</taxon>
        <taxon>Bacillati</taxon>
        <taxon>Actinomycetota</taxon>
        <taxon>Actinomycetes</taxon>
        <taxon>Micromonosporales</taxon>
        <taxon>Micromonosporaceae</taxon>
        <taxon>Pilimelia</taxon>
    </lineage>
</organism>
<feature type="transmembrane region" description="Helical" evidence="1">
    <location>
        <begin position="20"/>
        <end position="43"/>
    </location>
</feature>
<proteinExistence type="predicted"/>
<dbReference type="EMBL" id="BMQB01000006">
    <property type="protein sequence ID" value="GGJ99498.1"/>
    <property type="molecule type" value="Genomic_DNA"/>
</dbReference>
<evidence type="ECO:0000256" key="1">
    <source>
        <dbReference type="SAM" id="Phobius"/>
    </source>
</evidence>
<feature type="transmembrane region" description="Helical" evidence="1">
    <location>
        <begin position="55"/>
        <end position="80"/>
    </location>
</feature>
<dbReference type="RefSeq" id="WP_189170914.1">
    <property type="nucleotide sequence ID" value="NZ_BMQB01000006.1"/>
</dbReference>
<dbReference type="Proteomes" id="UP000649739">
    <property type="component" value="Unassembled WGS sequence"/>
</dbReference>
<sequence>MTAPYQQPVPAGNDKTTLWGVLGIVFALCCAPLGILFSVLSLLEAKKVAKQPTLAYVGFGLAALSIIVGIISAVTGSFGLNNN</sequence>
<keyword evidence="1" id="KW-1133">Transmembrane helix</keyword>
<keyword evidence="1" id="KW-0472">Membrane</keyword>
<gene>
    <name evidence="2" type="ORF">GCM10010123_31720</name>
</gene>
<evidence type="ECO:0000313" key="3">
    <source>
        <dbReference type="Proteomes" id="UP000649739"/>
    </source>
</evidence>
<keyword evidence="3" id="KW-1185">Reference proteome</keyword>
<protein>
    <recommendedName>
        <fullName evidence="4">DUF4190 domain-containing protein</fullName>
    </recommendedName>
</protein>
<reference evidence="2" key="2">
    <citation type="submission" date="2020-09" db="EMBL/GenBank/DDBJ databases">
        <authorList>
            <person name="Sun Q."/>
            <person name="Ohkuma M."/>
        </authorList>
    </citation>
    <scope>NUCLEOTIDE SEQUENCE</scope>
    <source>
        <strain evidence="2">JCM 3090</strain>
    </source>
</reference>
<reference evidence="2" key="1">
    <citation type="journal article" date="2014" name="Int. J. Syst. Evol. Microbiol.">
        <title>Complete genome sequence of Corynebacterium casei LMG S-19264T (=DSM 44701T), isolated from a smear-ripened cheese.</title>
        <authorList>
            <consortium name="US DOE Joint Genome Institute (JGI-PGF)"/>
            <person name="Walter F."/>
            <person name="Albersmeier A."/>
            <person name="Kalinowski J."/>
            <person name="Ruckert C."/>
        </authorList>
    </citation>
    <scope>NUCLEOTIDE SEQUENCE</scope>
    <source>
        <strain evidence="2">JCM 3090</strain>
    </source>
</reference>